<keyword evidence="3 9" id="KW-1133">Transmembrane helix</keyword>
<dbReference type="GeneTree" id="ENSGT00940000154987"/>
<dbReference type="OrthoDB" id="9940869at2759"/>
<feature type="transmembrane region" description="Helical" evidence="9">
    <location>
        <begin position="129"/>
        <end position="153"/>
    </location>
</feature>
<protein>
    <recommendedName>
        <fullName evidence="7">Myelin and lymphocyte protein</fullName>
    </recommendedName>
</protein>
<keyword evidence="4 8" id="KW-0472">Membrane</keyword>
<evidence type="ECO:0000313" key="11">
    <source>
        <dbReference type="Ensembl" id="ENSLLEP00000045205.1"/>
    </source>
</evidence>
<accession>A0A8C5WKT0</accession>
<keyword evidence="12" id="KW-1185">Reference proteome</keyword>
<feature type="transmembrane region" description="Helical" evidence="9">
    <location>
        <begin position="31"/>
        <end position="50"/>
    </location>
</feature>
<evidence type="ECO:0000256" key="4">
    <source>
        <dbReference type="ARBA" id="ARBA00023136"/>
    </source>
</evidence>
<feature type="transmembrane region" description="Helical" evidence="9">
    <location>
        <begin position="102"/>
        <end position="123"/>
    </location>
</feature>
<evidence type="ECO:0000256" key="2">
    <source>
        <dbReference type="ARBA" id="ARBA00022692"/>
    </source>
</evidence>
<dbReference type="Pfam" id="PF01284">
    <property type="entry name" value="MARVEL"/>
    <property type="match status" value="1"/>
</dbReference>
<evidence type="ECO:0000256" key="7">
    <source>
        <dbReference type="ARBA" id="ARBA00039981"/>
    </source>
</evidence>
<comment type="subcellular location">
    <subcellularLocation>
        <location evidence="1">Membrane</location>
        <topology evidence="1">Multi-pass membrane protein</topology>
    </subcellularLocation>
</comment>
<evidence type="ECO:0000256" key="8">
    <source>
        <dbReference type="PROSITE-ProRule" id="PRU00581"/>
    </source>
</evidence>
<proteinExistence type="inferred from homology"/>
<dbReference type="PRINTS" id="PR01884">
    <property type="entry name" value="MALPROTEIN"/>
</dbReference>
<sequence>METKNNAVYADVSVANVLPSGLKLFKSFPDVLMIPELIFGGLVWILIAASRVPTPLLQGWTMFVSVTLFIGTFVSFILYIAQIHKGNPIWTAYDAAFHSISALFYLSASVLEAASLVVYYYYYTRVFQLNIAAVVFAFIATSLYVVHAVFSLLRWKKNP</sequence>
<evidence type="ECO:0000256" key="3">
    <source>
        <dbReference type="ARBA" id="ARBA00022989"/>
    </source>
</evidence>
<evidence type="ECO:0000256" key="9">
    <source>
        <dbReference type="SAM" id="Phobius"/>
    </source>
</evidence>
<dbReference type="Ensembl" id="ENSLLET00000047005.1">
    <property type="protein sequence ID" value="ENSLLEP00000045205.1"/>
    <property type="gene ID" value="ENSLLEG00000028681.1"/>
</dbReference>
<dbReference type="PANTHER" id="PTHR22776:SF12">
    <property type="entry name" value="MYELIN AND LYMPHOCYTE PROTEIN"/>
    <property type="match status" value="1"/>
</dbReference>
<feature type="transmembrane region" description="Helical" evidence="9">
    <location>
        <begin position="62"/>
        <end position="81"/>
    </location>
</feature>
<name>A0A8C5WKT0_9ANUR</name>
<dbReference type="PANTHER" id="PTHR22776">
    <property type="entry name" value="MARVEL-CONTAINING POTENTIAL LIPID RAFT-ASSOCIATED PROTEIN"/>
    <property type="match status" value="1"/>
</dbReference>
<feature type="domain" description="MARVEL" evidence="10">
    <location>
        <begin position="24"/>
        <end position="156"/>
    </location>
</feature>
<dbReference type="GO" id="GO:0016020">
    <property type="term" value="C:membrane"/>
    <property type="evidence" value="ECO:0007669"/>
    <property type="project" value="UniProtKB-SubCell"/>
</dbReference>
<keyword evidence="2 8" id="KW-0812">Transmembrane</keyword>
<evidence type="ECO:0000256" key="1">
    <source>
        <dbReference type="ARBA" id="ARBA00004141"/>
    </source>
</evidence>
<dbReference type="AlphaFoldDB" id="A0A8C5WKT0"/>
<keyword evidence="5" id="KW-0449">Lipoprotein</keyword>
<reference evidence="11" key="1">
    <citation type="submission" date="2025-08" db="UniProtKB">
        <authorList>
            <consortium name="Ensembl"/>
        </authorList>
    </citation>
    <scope>IDENTIFICATION</scope>
</reference>
<evidence type="ECO:0000313" key="12">
    <source>
        <dbReference type="Proteomes" id="UP000694569"/>
    </source>
</evidence>
<evidence type="ECO:0000256" key="5">
    <source>
        <dbReference type="ARBA" id="ARBA00023288"/>
    </source>
</evidence>
<dbReference type="InterPro" id="IPR008253">
    <property type="entry name" value="Marvel"/>
</dbReference>
<comment type="similarity">
    <text evidence="6">Belongs to the MAL family.</text>
</comment>
<dbReference type="InterPro" id="IPR013295">
    <property type="entry name" value="MAL"/>
</dbReference>
<evidence type="ECO:0000259" key="10">
    <source>
        <dbReference type="PROSITE" id="PS51225"/>
    </source>
</evidence>
<evidence type="ECO:0000256" key="6">
    <source>
        <dbReference type="ARBA" id="ARBA00034721"/>
    </source>
</evidence>
<dbReference type="Proteomes" id="UP000694569">
    <property type="component" value="Unplaced"/>
</dbReference>
<reference evidence="11" key="2">
    <citation type="submission" date="2025-09" db="UniProtKB">
        <authorList>
            <consortium name="Ensembl"/>
        </authorList>
    </citation>
    <scope>IDENTIFICATION</scope>
</reference>
<dbReference type="GO" id="GO:0042552">
    <property type="term" value="P:myelination"/>
    <property type="evidence" value="ECO:0007669"/>
    <property type="project" value="TreeGrafter"/>
</dbReference>
<organism evidence="11 12">
    <name type="scientific">Leptobrachium leishanense</name>
    <name type="common">Leishan spiny toad</name>
    <dbReference type="NCBI Taxonomy" id="445787"/>
    <lineage>
        <taxon>Eukaryota</taxon>
        <taxon>Metazoa</taxon>
        <taxon>Chordata</taxon>
        <taxon>Craniata</taxon>
        <taxon>Vertebrata</taxon>
        <taxon>Euteleostomi</taxon>
        <taxon>Amphibia</taxon>
        <taxon>Batrachia</taxon>
        <taxon>Anura</taxon>
        <taxon>Pelobatoidea</taxon>
        <taxon>Megophryidae</taxon>
        <taxon>Leptobrachium</taxon>
    </lineage>
</organism>
<dbReference type="PROSITE" id="PS51225">
    <property type="entry name" value="MARVEL"/>
    <property type="match status" value="1"/>
</dbReference>
<dbReference type="InterPro" id="IPR050578">
    <property type="entry name" value="MARVEL-CKLF_proteins"/>
</dbReference>
<dbReference type="GO" id="GO:0019911">
    <property type="term" value="F:structural constituent of myelin sheath"/>
    <property type="evidence" value="ECO:0007669"/>
    <property type="project" value="TreeGrafter"/>
</dbReference>